<evidence type="ECO:0000256" key="5">
    <source>
        <dbReference type="ARBA" id="ARBA00022840"/>
    </source>
</evidence>
<keyword evidence="4 8" id="KW-0547">Nucleotide-binding</keyword>
<feature type="domain" description="CN hydrolase" evidence="9">
    <location>
        <begin position="10"/>
        <end position="286"/>
    </location>
</feature>
<proteinExistence type="inferred from homology"/>
<dbReference type="Gene3D" id="3.60.110.10">
    <property type="entry name" value="Carbon-nitrogen hydrolase"/>
    <property type="match status" value="1"/>
</dbReference>
<dbReference type="InterPro" id="IPR003010">
    <property type="entry name" value="C-N_Hydrolase"/>
</dbReference>
<dbReference type="PANTHER" id="PTHR23090">
    <property type="entry name" value="NH 3 /GLUTAMINE-DEPENDENT NAD + SYNTHETASE"/>
    <property type="match status" value="1"/>
</dbReference>
<keyword evidence="6 8" id="KW-0520">NAD</keyword>
<dbReference type="PANTHER" id="PTHR23090:SF9">
    <property type="entry name" value="GLUTAMINE-DEPENDENT NAD(+) SYNTHETASE"/>
    <property type="match status" value="1"/>
</dbReference>
<dbReference type="Pfam" id="PF02540">
    <property type="entry name" value="NAD_synthase"/>
    <property type="match status" value="1"/>
</dbReference>
<evidence type="ECO:0000256" key="1">
    <source>
        <dbReference type="ARBA" id="ARBA00005188"/>
    </source>
</evidence>
<evidence type="ECO:0000256" key="3">
    <source>
        <dbReference type="ARBA" id="ARBA00022598"/>
    </source>
</evidence>
<evidence type="ECO:0000256" key="4">
    <source>
        <dbReference type="ARBA" id="ARBA00022741"/>
    </source>
</evidence>
<dbReference type="CDD" id="cd00553">
    <property type="entry name" value="NAD_synthase"/>
    <property type="match status" value="1"/>
</dbReference>
<keyword evidence="11" id="KW-1185">Reference proteome</keyword>
<dbReference type="Pfam" id="PF00795">
    <property type="entry name" value="CN_hydrolase"/>
    <property type="match status" value="1"/>
</dbReference>
<comment type="similarity">
    <text evidence="2 8">In the C-terminal section; belongs to the NAD synthetase family.</text>
</comment>
<protein>
    <recommendedName>
        <fullName evidence="8">Glutamine-dependent NAD(+) synthetase</fullName>
        <ecNumber evidence="8">6.3.5.1</ecNumber>
    </recommendedName>
    <alternativeName>
        <fullName evidence="8">NAD(+) synthase [glutamine-hydrolyzing]</fullName>
    </alternativeName>
</protein>
<dbReference type="AlphaFoldDB" id="A0ABD3MPN3"/>
<dbReference type="InterPro" id="IPR014445">
    <property type="entry name" value="Gln-dep_NAD_synthase"/>
</dbReference>
<dbReference type="EMBL" id="JALLAZ020001788">
    <property type="protein sequence ID" value="KAL3763941.1"/>
    <property type="molecule type" value="Genomic_DNA"/>
</dbReference>
<organism evidence="10 11">
    <name type="scientific">Stephanodiscus triporus</name>
    <dbReference type="NCBI Taxonomy" id="2934178"/>
    <lineage>
        <taxon>Eukaryota</taxon>
        <taxon>Sar</taxon>
        <taxon>Stramenopiles</taxon>
        <taxon>Ochrophyta</taxon>
        <taxon>Bacillariophyta</taxon>
        <taxon>Coscinodiscophyceae</taxon>
        <taxon>Thalassiosirophycidae</taxon>
        <taxon>Stephanodiscales</taxon>
        <taxon>Stephanodiscaceae</taxon>
        <taxon>Stephanodiscus</taxon>
    </lineage>
</organism>
<evidence type="ECO:0000256" key="6">
    <source>
        <dbReference type="ARBA" id="ARBA00023027"/>
    </source>
</evidence>
<evidence type="ECO:0000256" key="2">
    <source>
        <dbReference type="ARBA" id="ARBA00007145"/>
    </source>
</evidence>
<dbReference type="Proteomes" id="UP001530315">
    <property type="component" value="Unassembled WGS sequence"/>
</dbReference>
<comment type="catalytic activity">
    <reaction evidence="7 8">
        <text>deamido-NAD(+) + L-glutamine + ATP + H2O = L-glutamate + AMP + diphosphate + NAD(+) + H(+)</text>
        <dbReference type="Rhea" id="RHEA:24384"/>
        <dbReference type="ChEBI" id="CHEBI:15377"/>
        <dbReference type="ChEBI" id="CHEBI:15378"/>
        <dbReference type="ChEBI" id="CHEBI:29985"/>
        <dbReference type="ChEBI" id="CHEBI:30616"/>
        <dbReference type="ChEBI" id="CHEBI:33019"/>
        <dbReference type="ChEBI" id="CHEBI:57540"/>
        <dbReference type="ChEBI" id="CHEBI:58359"/>
        <dbReference type="ChEBI" id="CHEBI:58437"/>
        <dbReference type="ChEBI" id="CHEBI:456215"/>
        <dbReference type="EC" id="6.3.5.1"/>
    </reaction>
</comment>
<dbReference type="InterPro" id="IPR036526">
    <property type="entry name" value="C-N_Hydrolase_sf"/>
</dbReference>
<dbReference type="InterPro" id="IPR022310">
    <property type="entry name" value="NAD/GMP_synthase"/>
</dbReference>
<dbReference type="PIRSF" id="PIRSF006630">
    <property type="entry name" value="NADS_GAT"/>
    <property type="match status" value="1"/>
</dbReference>
<dbReference type="EC" id="6.3.5.1" evidence="8"/>
<name>A0ABD3MPN3_9STRA</name>
<evidence type="ECO:0000256" key="8">
    <source>
        <dbReference type="PIRNR" id="PIRNR006630"/>
    </source>
</evidence>
<keyword evidence="3 8" id="KW-0436">Ligase</keyword>
<evidence type="ECO:0000313" key="11">
    <source>
        <dbReference type="Proteomes" id="UP001530315"/>
    </source>
</evidence>
<dbReference type="SUPFAM" id="SSF52402">
    <property type="entry name" value="Adenine nucleotide alpha hydrolases-like"/>
    <property type="match status" value="1"/>
</dbReference>
<dbReference type="GO" id="GO:0009435">
    <property type="term" value="P:NAD+ biosynthetic process"/>
    <property type="evidence" value="ECO:0007669"/>
    <property type="project" value="UniProtKB-UniRule"/>
</dbReference>
<evidence type="ECO:0000313" key="10">
    <source>
        <dbReference type="EMBL" id="KAL3763941.1"/>
    </source>
</evidence>
<comment type="pathway">
    <text evidence="1 8">Cofactor biosynthesis; NAD(+) biosynthesis; NAD(+) from deamido-NAD(+) (L-Gln route): step 1/1.</text>
</comment>
<evidence type="ECO:0000259" key="9">
    <source>
        <dbReference type="PROSITE" id="PS50263"/>
    </source>
</evidence>
<dbReference type="InterPro" id="IPR003694">
    <property type="entry name" value="NAD_synthase"/>
</dbReference>
<dbReference type="HAMAP" id="MF_02090">
    <property type="entry name" value="NadE_glutamine_dep"/>
    <property type="match status" value="1"/>
</dbReference>
<evidence type="ECO:0000256" key="7">
    <source>
        <dbReference type="ARBA" id="ARBA00052340"/>
    </source>
</evidence>
<dbReference type="FunFam" id="3.40.50.620:FF:000036">
    <property type="entry name" value="Glutamine-dependent NAD(+) synthetase"/>
    <property type="match status" value="1"/>
</dbReference>
<dbReference type="Gene3D" id="3.40.50.620">
    <property type="entry name" value="HUPs"/>
    <property type="match status" value="1"/>
</dbReference>
<dbReference type="GO" id="GO:0005524">
    <property type="term" value="F:ATP binding"/>
    <property type="evidence" value="ECO:0007669"/>
    <property type="project" value="UniProtKB-UniRule"/>
</dbReference>
<keyword evidence="5 8" id="KW-0067">ATP-binding</keyword>
<gene>
    <name evidence="10" type="ORF">ACHAW5_008379</name>
</gene>
<dbReference type="SUPFAM" id="SSF56317">
    <property type="entry name" value="Carbon-nitrogen hydrolase"/>
    <property type="match status" value="1"/>
</dbReference>
<comment type="caution">
    <text evidence="10">The sequence shown here is derived from an EMBL/GenBank/DDBJ whole genome shotgun (WGS) entry which is preliminary data.</text>
</comment>
<dbReference type="PROSITE" id="PS50263">
    <property type="entry name" value="CN_HYDROLASE"/>
    <property type="match status" value="1"/>
</dbReference>
<dbReference type="GO" id="GO:0003952">
    <property type="term" value="F:NAD+ synthase (glutamine-hydrolyzing) activity"/>
    <property type="evidence" value="ECO:0007669"/>
    <property type="project" value="UniProtKB-UniRule"/>
</dbReference>
<sequence>MTTTRPSSLVTVAACNLNQWALDFDGNVQRILESCRVAKENSASYRLGPELEICGYGCEDHFLECDTFDHCWESLIELLEMGATDGLMCDFGMPVLHCGVRYNCRVICRDRKLLLIRPKTALADNGNYREGRYFAAYSAPTHASSGIVERHLLPSTFLSKFGQRDVPFGLHHLHCADGTTVGCESCEELWTPRSSHVDLALRGVEIIGNGSGSHHELRKLYTRMELMISATRKCGGVYLYSNQRGCDGGRAYYDGCAMIVVNGRIVAQAPQFDVRDVNVVVATVDLDDVRSYRASNPSFGIQAARLASEERGGGGCGNGGLACDDVRLVWDPADAASFPNRNNWPKMTDECLSLKIVTPEEECCLGPACWLWDYLRRSGAAGFFLPLSGGADSSSVAAIVAVMCILVTKASREDPEGDVARECRRVCRKDEGNSLWVPSTPGEMANHVLHTTFMGTENSSGVTNSRAKRLADAIGSYHMSIKIDLMVKAALQVFQISTGHMPRFASRGGTMAEDLALQNIQARLRMVTAYLMAQLLPWVRGRAGFLLVLGSANVDEGLRGYMTKYDCSSADLNPIGAISKGDLKRMLVFLSKEYPGFDVLAEIANAPPTAELRPIDAATATAEAGHSQTDEEDMGMSYEELGHFGRLRKMYRCGPVSMFRKLVVTWSHLAPSEVAAKVKRFFYYYSVNRHKMTTITPAYHAEAYSPDDNRFDLRQFLYNTRWTRQFARIDDIVAQQPDSDNNKDKND</sequence>
<accession>A0ABD3MPN3</accession>
<dbReference type="CDD" id="cd07570">
    <property type="entry name" value="GAT_Gln-NAD-synth"/>
    <property type="match status" value="1"/>
</dbReference>
<dbReference type="FunFam" id="3.60.110.10:FF:000003">
    <property type="entry name" value="Glutamine-dependent NAD(+) synthetase"/>
    <property type="match status" value="1"/>
</dbReference>
<dbReference type="InterPro" id="IPR014729">
    <property type="entry name" value="Rossmann-like_a/b/a_fold"/>
</dbReference>
<reference evidence="10 11" key="1">
    <citation type="submission" date="2024-10" db="EMBL/GenBank/DDBJ databases">
        <title>Updated reference genomes for cyclostephanoid diatoms.</title>
        <authorList>
            <person name="Roberts W.R."/>
            <person name="Alverson A.J."/>
        </authorList>
    </citation>
    <scope>NUCLEOTIDE SEQUENCE [LARGE SCALE GENOMIC DNA]</scope>
    <source>
        <strain evidence="10 11">AJA276-08</strain>
    </source>
</reference>